<dbReference type="InterPro" id="IPR003593">
    <property type="entry name" value="AAA+_ATPase"/>
</dbReference>
<gene>
    <name evidence="22" type="ORF">RDWZM_003168</name>
</gene>
<evidence type="ECO:0000256" key="17">
    <source>
        <dbReference type="SAM" id="Phobius"/>
    </source>
</evidence>
<evidence type="ECO:0000259" key="21">
    <source>
        <dbReference type="PROSITE" id="PS51012"/>
    </source>
</evidence>
<evidence type="ECO:0000313" key="23">
    <source>
        <dbReference type="Proteomes" id="UP001142055"/>
    </source>
</evidence>
<dbReference type="SUPFAM" id="SSF52799">
    <property type="entry name" value="(Phosphotyrosine protein) phosphatases II"/>
    <property type="match status" value="1"/>
</dbReference>
<dbReference type="PANTHER" id="PTHR46106:SF4">
    <property type="entry name" value="IA-2 PROTEIN TYROSINE PHOSPHATASE, ISOFORM C"/>
    <property type="match status" value="1"/>
</dbReference>
<evidence type="ECO:0000256" key="8">
    <source>
        <dbReference type="ARBA" id="ARBA00022989"/>
    </source>
</evidence>
<organism evidence="22 23">
    <name type="scientific">Blomia tropicalis</name>
    <name type="common">Mite</name>
    <dbReference type="NCBI Taxonomy" id="40697"/>
    <lineage>
        <taxon>Eukaryota</taxon>
        <taxon>Metazoa</taxon>
        <taxon>Ecdysozoa</taxon>
        <taxon>Arthropoda</taxon>
        <taxon>Chelicerata</taxon>
        <taxon>Arachnida</taxon>
        <taxon>Acari</taxon>
        <taxon>Acariformes</taxon>
        <taxon>Sarcoptiformes</taxon>
        <taxon>Astigmata</taxon>
        <taxon>Glycyphagoidea</taxon>
        <taxon>Echimyopodidae</taxon>
        <taxon>Blomia</taxon>
    </lineage>
</organism>
<dbReference type="InterPro" id="IPR017871">
    <property type="entry name" value="ABC_transporter-like_CS"/>
</dbReference>
<dbReference type="PROSITE" id="PS00211">
    <property type="entry name" value="ABC_TRANSPORTER_1"/>
    <property type="match status" value="1"/>
</dbReference>
<dbReference type="Gene3D" id="3.40.50.1820">
    <property type="entry name" value="alpha/beta hydrolase"/>
    <property type="match status" value="3"/>
</dbReference>
<dbReference type="GO" id="GO:0006629">
    <property type="term" value="P:lipid metabolic process"/>
    <property type="evidence" value="ECO:0007669"/>
    <property type="project" value="InterPro"/>
</dbReference>
<evidence type="ECO:0000313" key="22">
    <source>
        <dbReference type="EMBL" id="KAJ6224623.1"/>
    </source>
</evidence>
<dbReference type="GO" id="GO:0005524">
    <property type="term" value="F:ATP binding"/>
    <property type="evidence" value="ECO:0007669"/>
    <property type="project" value="UniProtKB-KW"/>
</dbReference>
<dbReference type="InterPro" id="IPR047817">
    <property type="entry name" value="ABC2_TM_bact-type"/>
</dbReference>
<dbReference type="Gene3D" id="3.40.50.300">
    <property type="entry name" value="P-loop containing nucleotide triphosphate hydrolases"/>
    <property type="match status" value="1"/>
</dbReference>
<proteinExistence type="predicted"/>
<keyword evidence="4 17" id="KW-0812">Transmembrane</keyword>
<feature type="compositionally biased region" description="Polar residues" evidence="16">
    <location>
        <begin position="1656"/>
        <end position="1679"/>
    </location>
</feature>
<keyword evidence="5" id="KW-0732">Signal</keyword>
<dbReference type="PRINTS" id="PR00700">
    <property type="entry name" value="PRTYPHPHTASE"/>
</dbReference>
<feature type="region of interest" description="Disordered" evidence="16">
    <location>
        <begin position="1835"/>
        <end position="1861"/>
    </location>
</feature>
<evidence type="ECO:0000256" key="13">
    <source>
        <dbReference type="ARBA" id="ARBA00023329"/>
    </source>
</evidence>
<keyword evidence="11" id="KW-0675">Receptor</keyword>
<evidence type="ECO:0000256" key="14">
    <source>
        <dbReference type="ARBA" id="ARBA00034103"/>
    </source>
</evidence>
<dbReference type="GO" id="GO:0140359">
    <property type="term" value="F:ABC-type transporter activity"/>
    <property type="evidence" value="ECO:0007669"/>
    <property type="project" value="InterPro"/>
</dbReference>
<dbReference type="Proteomes" id="UP001142055">
    <property type="component" value="Chromosome 1"/>
</dbReference>
<feature type="transmembrane region" description="Helical" evidence="17">
    <location>
        <begin position="716"/>
        <end position="738"/>
    </location>
</feature>
<evidence type="ECO:0000256" key="9">
    <source>
        <dbReference type="ARBA" id="ARBA00023018"/>
    </source>
</evidence>
<evidence type="ECO:0000256" key="5">
    <source>
        <dbReference type="ARBA" id="ARBA00022729"/>
    </source>
</evidence>
<feature type="compositionally biased region" description="Low complexity" evidence="16">
    <location>
        <begin position="1613"/>
        <end position="1628"/>
    </location>
</feature>
<feature type="compositionally biased region" description="Acidic residues" evidence="16">
    <location>
        <begin position="1838"/>
        <end position="1852"/>
    </location>
</feature>
<dbReference type="InterPro" id="IPR003439">
    <property type="entry name" value="ABC_transporter-like_ATP-bd"/>
</dbReference>
<dbReference type="SMART" id="SM00194">
    <property type="entry name" value="PTPc"/>
    <property type="match status" value="1"/>
</dbReference>
<dbReference type="GO" id="GO:0030141">
    <property type="term" value="C:secretory granule"/>
    <property type="evidence" value="ECO:0007669"/>
    <property type="project" value="InterPro"/>
</dbReference>
<feature type="compositionally biased region" description="Low complexity" evidence="16">
    <location>
        <begin position="2296"/>
        <end position="2315"/>
    </location>
</feature>
<dbReference type="InterPro" id="IPR038112">
    <property type="entry name" value="Receptor_IA-2_ectodomain_sf"/>
</dbReference>
<dbReference type="FunFam" id="3.90.190.10:FF:000017">
    <property type="entry name" value="receptor-type tyrosine-protein phosphatase-like N isoform X2"/>
    <property type="match status" value="1"/>
</dbReference>
<keyword evidence="7" id="KW-0067">ATP-binding</keyword>
<dbReference type="GO" id="GO:0045202">
    <property type="term" value="C:synapse"/>
    <property type="evidence" value="ECO:0007669"/>
    <property type="project" value="UniProtKB-SubCell"/>
</dbReference>
<feature type="region of interest" description="Disordered" evidence="16">
    <location>
        <begin position="2259"/>
        <end position="2318"/>
    </location>
</feature>
<dbReference type="SUPFAM" id="SSF52540">
    <property type="entry name" value="P-loop containing nucleoside triphosphate hydrolases"/>
    <property type="match status" value="1"/>
</dbReference>
<dbReference type="Gene3D" id="3.30.70.2470">
    <property type="entry name" value="Protein-tyrosine phosphatase receptor IA-2 ectodomain"/>
    <property type="match status" value="1"/>
</dbReference>
<evidence type="ECO:0000256" key="16">
    <source>
        <dbReference type="SAM" id="MobiDB-lite"/>
    </source>
</evidence>
<name>A0A9Q0MGD2_BLOTA</name>
<dbReference type="SMART" id="SM00404">
    <property type="entry name" value="PTPc_motif"/>
    <property type="match status" value="1"/>
</dbReference>
<dbReference type="SMART" id="SM00382">
    <property type="entry name" value="AAA"/>
    <property type="match status" value="1"/>
</dbReference>
<dbReference type="PROSITE" id="PS50055">
    <property type="entry name" value="TYR_PHOSPHATASE_PTP"/>
    <property type="match status" value="1"/>
</dbReference>
<feature type="domain" description="ABC transporter" evidence="20">
    <location>
        <begin position="58"/>
        <end position="289"/>
    </location>
</feature>
<dbReference type="GO" id="GO:0030658">
    <property type="term" value="C:transport vesicle membrane"/>
    <property type="evidence" value="ECO:0007669"/>
    <property type="project" value="UniProtKB-SubCell"/>
</dbReference>
<keyword evidence="8 17" id="KW-1133">Transmembrane helix</keyword>
<dbReference type="Pfam" id="PF00102">
    <property type="entry name" value="Y_phosphatase"/>
    <property type="match status" value="1"/>
</dbReference>
<evidence type="ECO:0000259" key="20">
    <source>
        <dbReference type="PROSITE" id="PS50893"/>
    </source>
</evidence>
<feature type="compositionally biased region" description="Basic and acidic residues" evidence="16">
    <location>
        <begin position="2259"/>
        <end position="2283"/>
    </location>
</feature>
<feature type="transmembrane region" description="Helical" evidence="17">
    <location>
        <begin position="656"/>
        <end position="678"/>
    </location>
</feature>
<evidence type="ECO:0000256" key="2">
    <source>
        <dbReference type="ARBA" id="ARBA00004212"/>
    </source>
</evidence>
<keyword evidence="13" id="KW-0968">Cytoplasmic vesicle</keyword>
<evidence type="ECO:0000256" key="4">
    <source>
        <dbReference type="ARBA" id="ARBA00022692"/>
    </source>
</evidence>
<keyword evidence="6" id="KW-0547">Nucleotide-binding</keyword>
<evidence type="ECO:0000256" key="6">
    <source>
        <dbReference type="ARBA" id="ARBA00022741"/>
    </source>
</evidence>
<feature type="domain" description="Tyrosine specific protein phosphatases" evidence="19">
    <location>
        <begin position="2523"/>
        <end position="2598"/>
    </location>
</feature>
<dbReference type="GO" id="GO:0048666">
    <property type="term" value="P:neuron development"/>
    <property type="evidence" value="ECO:0007669"/>
    <property type="project" value="UniProtKB-ARBA"/>
</dbReference>
<keyword evidence="12" id="KW-0325">Glycoprotein</keyword>
<dbReference type="InterPro" id="IPR029021">
    <property type="entry name" value="Prot-tyrosine_phosphatase-like"/>
</dbReference>
<dbReference type="InterPro" id="IPR013525">
    <property type="entry name" value="ABC2_TM"/>
</dbReference>
<dbReference type="CDD" id="cd03230">
    <property type="entry name" value="ABC_DR_subfamily_A"/>
    <property type="match status" value="1"/>
</dbReference>
<comment type="caution">
    <text evidence="22">The sequence shown here is derived from an EMBL/GenBank/DDBJ whole genome shotgun (WGS) entry which is preliminary data.</text>
</comment>
<feature type="region of interest" description="Disordered" evidence="16">
    <location>
        <begin position="2042"/>
        <end position="2068"/>
    </location>
</feature>
<keyword evidence="3" id="KW-0597">Phosphoprotein</keyword>
<dbReference type="PROSITE" id="PS00383">
    <property type="entry name" value="TYR_PHOSPHATASE_1"/>
    <property type="match status" value="1"/>
</dbReference>
<dbReference type="SUPFAM" id="SSF53474">
    <property type="entry name" value="alpha/beta-Hydrolases"/>
    <property type="match status" value="2"/>
</dbReference>
<dbReference type="GO" id="GO:0051046">
    <property type="term" value="P:regulation of secretion"/>
    <property type="evidence" value="ECO:0007669"/>
    <property type="project" value="TreeGrafter"/>
</dbReference>
<feature type="coiled-coil region" evidence="15">
    <location>
        <begin position="1520"/>
        <end position="1547"/>
    </location>
</feature>
<dbReference type="InterPro" id="IPR016130">
    <property type="entry name" value="Tyr_Pase_AS"/>
</dbReference>
<protein>
    <submittedName>
        <fullName evidence="22">Uncharacterized protein</fullName>
    </submittedName>
</protein>
<evidence type="ECO:0000256" key="7">
    <source>
        <dbReference type="ARBA" id="ARBA00022840"/>
    </source>
</evidence>
<keyword evidence="9" id="KW-0770">Synapse</keyword>
<feature type="region of interest" description="Disordered" evidence="16">
    <location>
        <begin position="1611"/>
        <end position="1679"/>
    </location>
</feature>
<dbReference type="InterPro" id="IPR006693">
    <property type="entry name" value="AB_hydrolase_lipase"/>
</dbReference>
<dbReference type="Pfam" id="PF00005">
    <property type="entry name" value="ABC_tran"/>
    <property type="match status" value="1"/>
</dbReference>
<sequence length="2618" mass="299317">MFAPKYYNRYLDDFVDRQHYGARLKLKKFDTEEFQSLSYIYDDAKLDFDESKQLPTCIDIQNVSFHYNSFTPVLNNISLQVPQGKIYALLGSSGCGKTTLLRIILGRLRPLSGHVKIFGVEPASPESTIPGPGVGYMPQELALFQLLTIQEVLHYYGTLYGVDTETIDERVDHYINFLNLPKKTRKISQLSGGQQRRVSLAVTLIHDPPLLILDEPTVGVDSLLRCRIWNYLEDICKNQGTTILITTHYTEEARNAYRVGFIDSGVVLAQDNPERLITKYSCRSLEDVFLELCLQKPTAGNRSHQMHSIQNETIDETEEDDINHQIVDDQMNENKSVIISTKHNLSLIAASNKNVRGFKQSRTNKNKNDKNNNNNNNNFDYNNNNNNNNLKRIPTMNVDASLDKEWVEKMSRHSKHISMARLISLLKKNYIQFKRNPVSIMLLNIIPILTIVMFCVSFQNNPTNIPIAVVNRDNRTGSLSNLFISKLGNTVKVVPYRSVDTAIDSIRKVDTWLAVSFPKNFSRNFRRRILKQEKASQSTIDGAKIMMYPDNTHGIFALYTYRCMLDTFETFVKQVSGMMGLNPSVFGSPIEVMNPIYGTTTINYAEYMSPGMIICIVHGMTMLMGSFTIVRERNLGDLERGFVAGVTPTEMVLSHIIFMIMPMLSQVLMLLGVSFYGYQLKLVGSLIEAFIMTFLSAFQGLLIGVSISMLSTDEMAALILVFTLEMPLIFTSGTLYPLEAAPKLLHQIMMWNPLTMPIDALRNIMLRGWSFTHYYVITGVMTNLPNQKELSNHPFLDTLLLQVNQWHTGNEDKNSDIFRNSTEMIQARGFGVETHIVETEDGYLLNIFRIVNPFYRNKLSQMRPIILWHGLTMNSDSWLWSTDGQLNEKGKYVEYGKLVNECKQGSTTNTLPYTLATCGFDVWLGNSRGNQYSDQHRRYTTSDKDFWKFTITELGLYDVPAVVDYILNETDQDSLGYIGHSLGTAQMFALQSLKPEFGKKIRPFIALAPVSYVYQSTSFYTLGVVFEPILRWIPEIYGSKQPPDFPLDRIESPDICLYYATNDPLSDPPDVQLLIRSLKVQLLDNYLVPDPNWNHIDFQLSQTQVNEKKNISSKKKKNPDIYRNSTELIRARGFDVETHTVETYDGYQLNIFRIVNPFYANRSTRMRPVVLWHGISVNSDSWLWSTDGRLNENGQYVENGKLVNRCGPKTITNTLSYTLATCGFDVWLGNSRGNQYSNKHRDYSNKDPEFWKYTLTELALYDVPGVVDYILNVTNETYIGHSLGTDQMFALQSMRPEYGERIRPFIALAPVAFVGNIWSSFLLGVPLEPLLRAIPAPLGLPPKIMQFIGADLCNLPLISNLCMDFLWSLNGYDPKNYNKTLLPVNMAHFLVPTSTWLYAHLSQMIISKHYRMIDFGPKINQEIYGNDQPPDYPLDEIQSSDIAIYQSMNDPLADLIDVDFYLIGPLYGCLFTDICTEDQFCFDDNAFGRCEDQLNINNDDDDNNGLLPSNGRNDENNYVYQLDRKTLQLLENELNRLNDEGYEWKDLYTQCTLKTILNDRPRIVYDPTKCDHLRIKRPNNVFPIPSVRLTSTYNSGQFADSILPLDDTASIVTSSPTTTTSTTTTSSPKQLRRNKSNKQKEQQQKNGEISFDPFASSYQGSISSTPSTNPKLNDGNNVKLSDNVVKDTIRAKHIKRNPTIWFGNPNINSNSNGGNIEDNDNLNINDRTSHPMKWPESVQSRKLDNLSLPLLERNGPSSEYRSTDRINRPFHTTAMKPTLTFPMETLFINNNDNDVRRELLNRNGKLSQNQYYNDDQLLPTIIDIPEIRVLRSIRNEDNDNVDTENDDDDDDNNNNNDNGNIDEFMERFMEKSYPDETDEPKLLMVDVVDTDADDDNPQDAELIQMIWNKDMNNDDSNDRDDNFVDTLIDQNEEETDNDKVDNDVKEMLLSDINYNNNYDQKMPNFYREHRYDIKKPGPRFLEEYFFKPDNTDNNDVDQSIISAAISTNNDDNVDDDDEIMDEKKKNDGKTWHGTEPMLIKKQKEKPESTNNEKMIRSNKPVSEGPVKVDSKSENTIIIRSAEEGEVTNLEAIDSTHTYVITDRVLGEEDSQKFIQTLEQVFHLPRGTFSNIRKEDFQLTFKVNPNYRDLNASQIASRIEDLSVMIKQLTGYDVKETGIGDKTKLPVVSPEIIKKSNERLVNLTLLICSAILASISATFVIYMFRRNAYFREKMKGLVKISEDWLPFDYQILCRQHMKSKTEDKTSEDVDGNKMGDEESGEGAKPKPKNVDTNLANQQQSGPDSQSSPPSRSSTSSWVEEPVLSNMDIKTGHIILSYMEDHLKKKDRLEKEWEALCAYEADPCSVNAASEKQNAGKNRYPDILPYDHSRVILNDLANGNNSDYINANTITDHDPRNPAYIVTQGPLSNTKADFWQMIWEQGSVIIVMLTRLRENGLNMCDRYWPEEGSEIYQNYEIHLVSEHIWCDDYLVRSFYLKNLKTGETRTVTQFHFLSWPENGIPPSTKSILEYRRKVNKSYKGRSCPIVVHCSDGIGRTGTYILIDMVLNRLSKGAKEIDIAATLEHIRDQRSGMVKNKAQFEYVLLAVAEEVQAILKALAPN</sequence>
<evidence type="ECO:0000259" key="19">
    <source>
        <dbReference type="PROSITE" id="PS50056"/>
    </source>
</evidence>
<keyword evidence="10 17" id="KW-0472">Membrane</keyword>
<evidence type="ECO:0000256" key="3">
    <source>
        <dbReference type="ARBA" id="ARBA00022553"/>
    </source>
</evidence>
<feature type="transmembrane region" description="Helical" evidence="17">
    <location>
        <begin position="690"/>
        <end position="710"/>
    </location>
</feature>
<dbReference type="PANTHER" id="PTHR46106">
    <property type="entry name" value="IA-2 PROTEIN TYROSINE PHOSPHATASE, ISOFORM C"/>
    <property type="match status" value="1"/>
</dbReference>
<dbReference type="InterPro" id="IPR027417">
    <property type="entry name" value="P-loop_NTPase"/>
</dbReference>
<evidence type="ECO:0000256" key="11">
    <source>
        <dbReference type="ARBA" id="ARBA00023170"/>
    </source>
</evidence>
<dbReference type="Pfam" id="PF12698">
    <property type="entry name" value="ABC2_membrane_3"/>
    <property type="match status" value="1"/>
</dbReference>
<evidence type="ECO:0000256" key="10">
    <source>
        <dbReference type="ARBA" id="ARBA00023136"/>
    </source>
</evidence>
<dbReference type="InterPro" id="IPR000387">
    <property type="entry name" value="Tyr_Pase_dom"/>
</dbReference>
<dbReference type="InterPro" id="IPR003595">
    <property type="entry name" value="Tyr_Pase_cat"/>
</dbReference>
<dbReference type="GO" id="GO:0004725">
    <property type="term" value="F:protein tyrosine phosphatase activity"/>
    <property type="evidence" value="ECO:0007669"/>
    <property type="project" value="InterPro"/>
</dbReference>
<feature type="domain" description="Tyrosine-protein phosphatase" evidence="18">
    <location>
        <begin position="2347"/>
        <end position="2607"/>
    </location>
</feature>
<comment type="subcellular location">
    <subcellularLocation>
        <location evidence="2">Cytoplasmic vesicle</location>
        <location evidence="2">Secretory vesicle membrane</location>
        <topology evidence="2">Single-pass type I membrane protein</topology>
    </subcellularLocation>
    <subcellularLocation>
        <location evidence="1">Membrane</location>
        <topology evidence="1">Multi-pass membrane protein</topology>
    </subcellularLocation>
    <subcellularLocation>
        <location evidence="14">Synapse</location>
    </subcellularLocation>
</comment>
<feature type="transmembrane region" description="Helical" evidence="17">
    <location>
        <begin position="2199"/>
        <end position="2223"/>
    </location>
</feature>
<evidence type="ECO:0000256" key="1">
    <source>
        <dbReference type="ARBA" id="ARBA00004141"/>
    </source>
</evidence>
<feature type="region of interest" description="Disordered" evidence="16">
    <location>
        <begin position="356"/>
        <end position="391"/>
    </location>
</feature>
<dbReference type="InterPro" id="IPR033522">
    <property type="entry name" value="IA-2/IA-2_beta"/>
</dbReference>
<dbReference type="PROSITE" id="PS50893">
    <property type="entry name" value="ABC_TRANSPORTER_2"/>
    <property type="match status" value="1"/>
</dbReference>
<dbReference type="InterPro" id="IPR029058">
    <property type="entry name" value="AB_hydrolase_fold"/>
</dbReference>
<accession>A0A9Q0MGD2</accession>
<dbReference type="Pfam" id="PF04083">
    <property type="entry name" value="Abhydro_lipase"/>
    <property type="match status" value="2"/>
</dbReference>
<dbReference type="PROSITE" id="PS50056">
    <property type="entry name" value="TYR_PHOSPHATASE_2"/>
    <property type="match status" value="1"/>
</dbReference>
<feature type="transmembrane region" description="Helical" evidence="17">
    <location>
        <begin position="438"/>
        <end position="458"/>
    </location>
</feature>
<keyword evidence="15" id="KW-0175">Coiled coil</keyword>
<evidence type="ECO:0000256" key="12">
    <source>
        <dbReference type="ARBA" id="ARBA00023180"/>
    </source>
</evidence>
<reference evidence="22" key="1">
    <citation type="submission" date="2022-12" db="EMBL/GenBank/DDBJ databases">
        <title>Genome assemblies of Blomia tropicalis.</title>
        <authorList>
            <person name="Cui Y."/>
        </authorList>
    </citation>
    <scope>NUCLEOTIDE SEQUENCE</scope>
    <source>
        <tissue evidence="22">Adult mites</tissue>
    </source>
</reference>
<dbReference type="PROSITE" id="PS51012">
    <property type="entry name" value="ABC_TM2"/>
    <property type="match status" value="1"/>
</dbReference>
<evidence type="ECO:0000259" key="18">
    <source>
        <dbReference type="PROSITE" id="PS50055"/>
    </source>
</evidence>
<feature type="transmembrane region" description="Helical" evidence="17">
    <location>
        <begin position="611"/>
        <end position="630"/>
    </location>
</feature>
<dbReference type="Gene3D" id="3.90.190.10">
    <property type="entry name" value="Protein tyrosine phosphatase superfamily"/>
    <property type="match status" value="1"/>
</dbReference>
<feature type="domain" description="ABC transmembrane type-2" evidence="21">
    <location>
        <begin position="574"/>
        <end position="798"/>
    </location>
</feature>
<dbReference type="Pfam" id="PF11548">
    <property type="entry name" value="Receptor_IA-2"/>
    <property type="match status" value="1"/>
</dbReference>
<evidence type="ECO:0000256" key="15">
    <source>
        <dbReference type="SAM" id="Coils"/>
    </source>
</evidence>
<keyword evidence="23" id="KW-1185">Reference proteome</keyword>
<feature type="compositionally biased region" description="Low complexity" evidence="16">
    <location>
        <begin position="371"/>
        <end position="389"/>
    </location>
</feature>
<dbReference type="InterPro" id="IPR021613">
    <property type="entry name" value="Receptor_IA-2_dom"/>
</dbReference>
<dbReference type="GO" id="GO:0016887">
    <property type="term" value="F:ATP hydrolysis activity"/>
    <property type="evidence" value="ECO:0007669"/>
    <property type="project" value="InterPro"/>
</dbReference>
<dbReference type="EMBL" id="JAPWDV010000001">
    <property type="protein sequence ID" value="KAJ6224623.1"/>
    <property type="molecule type" value="Genomic_DNA"/>
</dbReference>
<dbReference type="InterPro" id="IPR000242">
    <property type="entry name" value="PTP_cat"/>
</dbReference>